<dbReference type="PANTHER" id="PTHR39176">
    <property type="entry name" value="PERIPLASMIC PROTEIN-RELATED"/>
    <property type="match status" value="1"/>
</dbReference>
<evidence type="ECO:0000259" key="2">
    <source>
        <dbReference type="Pfam" id="PF07007"/>
    </source>
</evidence>
<dbReference type="EMBL" id="AAGJRW010000004">
    <property type="protein sequence ID" value="EBO8102791.1"/>
    <property type="molecule type" value="Genomic_DNA"/>
</dbReference>
<keyword evidence="1" id="KW-0732">Signal</keyword>
<proteinExistence type="predicted"/>
<evidence type="ECO:0000313" key="3">
    <source>
        <dbReference type="EMBL" id="EBO8102791.1"/>
    </source>
</evidence>
<reference evidence="3" key="1">
    <citation type="submission" date="2018-09" db="EMBL/GenBank/DDBJ databases">
        <authorList>
            <consortium name="PulseNet: The National Subtyping Network for Foodborne Disease Surveillance"/>
            <person name="Tarr C.L."/>
            <person name="Trees E."/>
            <person name="Katz L.S."/>
            <person name="Carleton-Romer H.A."/>
            <person name="Stroika S."/>
            <person name="Kucerova Z."/>
            <person name="Roache K.F."/>
            <person name="Sabol A.L."/>
            <person name="Besser J."/>
            <person name="Gerner-Smidt P."/>
        </authorList>
    </citation>
    <scope>NUCLEOTIDE SEQUENCE</scope>
    <source>
        <strain evidence="4">PNUSAS015592</strain>
        <strain evidence="3">PNUSAS051318</strain>
    </source>
</reference>
<dbReference type="AlphaFoldDB" id="A0A5U1R6K5"/>
<dbReference type="PANTHER" id="PTHR39176:SF1">
    <property type="entry name" value="PERIPLASMIC PROTEIN"/>
    <property type="match status" value="1"/>
</dbReference>
<gene>
    <name evidence="4" type="ORF">CEJ09_17190</name>
    <name evidence="3" type="ORF">D3S21_07665</name>
</gene>
<evidence type="ECO:0000313" key="4">
    <source>
        <dbReference type="EMBL" id="EBS7983555.1"/>
    </source>
</evidence>
<comment type="caution">
    <text evidence="3">The sequence shown here is derived from an EMBL/GenBank/DDBJ whole genome shotgun (WGS) entry which is preliminary data.</text>
</comment>
<feature type="chain" id="PRO_5033501123" evidence="1">
    <location>
        <begin position="18"/>
        <end position="126"/>
    </location>
</feature>
<dbReference type="EMBL" id="AAGWQQ010000045">
    <property type="protein sequence ID" value="EBS7983555.1"/>
    <property type="molecule type" value="Genomic_DNA"/>
</dbReference>
<dbReference type="Gene3D" id="1.20.1270.180">
    <property type="match status" value="1"/>
</dbReference>
<feature type="signal peptide" evidence="1">
    <location>
        <begin position="1"/>
        <end position="17"/>
    </location>
</feature>
<feature type="domain" description="Lysozyme inhibitor LprI-like N-terminal" evidence="2">
    <location>
        <begin position="23"/>
        <end position="118"/>
    </location>
</feature>
<accession>A0A5U1R6K5</accession>
<organism evidence="3">
    <name type="scientific">Salmonella enterica</name>
    <name type="common">Salmonella choleraesuis</name>
    <dbReference type="NCBI Taxonomy" id="28901"/>
    <lineage>
        <taxon>Bacteria</taxon>
        <taxon>Pseudomonadati</taxon>
        <taxon>Pseudomonadota</taxon>
        <taxon>Gammaproteobacteria</taxon>
        <taxon>Enterobacterales</taxon>
        <taxon>Enterobacteriaceae</taxon>
        <taxon>Salmonella</taxon>
    </lineage>
</organism>
<sequence>MKKALILCLMFSFSSMADQYSACIDKSDGVTSNIRDCDVQEMERLDHLLNKAYKHIINELKQNEQPEQVNRLKEAQRAWLKYRDANCGFIYSETGGTIDLLNGDGCIIEMTKDRAKQLEEFAEQYD</sequence>
<dbReference type="InterPro" id="IPR009739">
    <property type="entry name" value="LprI-like_N"/>
</dbReference>
<dbReference type="Pfam" id="PF07007">
    <property type="entry name" value="LprI"/>
    <property type="match status" value="1"/>
</dbReference>
<evidence type="ECO:0000256" key="1">
    <source>
        <dbReference type="SAM" id="SignalP"/>
    </source>
</evidence>
<protein>
    <submittedName>
        <fullName evidence="3">DUF1311 domain-containing protein</fullName>
    </submittedName>
</protein>
<name>A0A5U1R6K5_SALER</name>